<feature type="region of interest" description="Disordered" evidence="10">
    <location>
        <begin position="101"/>
        <end position="121"/>
    </location>
</feature>
<dbReference type="GO" id="GO:0072659">
    <property type="term" value="P:protein localization to plasma membrane"/>
    <property type="evidence" value="ECO:0007669"/>
    <property type="project" value="TreeGrafter"/>
</dbReference>
<reference evidence="11" key="3">
    <citation type="submission" date="2017-01" db="UniProtKB">
        <authorList>
            <consortium name="EnsemblFungi"/>
        </authorList>
    </citation>
    <scope>IDENTIFICATION</scope>
    <source>
        <strain evidence="11">PH-1 / ATCC MYA-4620 / FGSC 9075 / NRRL 31084</strain>
    </source>
</reference>
<dbReference type="EMBL" id="HG970332">
    <property type="status" value="NOT_ANNOTATED_CDS"/>
    <property type="molecule type" value="Genomic_DNA"/>
</dbReference>
<evidence type="ECO:0000313" key="11">
    <source>
        <dbReference type="EnsemblFungi" id="CEF72683"/>
    </source>
</evidence>
<evidence type="ECO:0000256" key="7">
    <source>
        <dbReference type="ARBA" id="ARBA00022989"/>
    </source>
</evidence>
<evidence type="ECO:0000256" key="9">
    <source>
        <dbReference type="RuleBase" id="RU280819"/>
    </source>
</evidence>
<reference evidence="11" key="2">
    <citation type="journal article" date="2010" name="Nature">
        <title>Comparative genomics reveals mobile pathogenicity chromosomes in Fusarium.</title>
        <authorList>
            <person name="Ma L.J."/>
            <person name="van der Does H.C."/>
            <person name="Borkovich K.A."/>
            <person name="Coleman J.J."/>
            <person name="Daboussi M.J."/>
            <person name="Di Pietro A."/>
            <person name="Dufresne M."/>
            <person name="Freitag M."/>
            <person name="Grabherr M."/>
            <person name="Henrissat B."/>
            <person name="Houterman P.M."/>
            <person name="Kang S."/>
            <person name="Shim W.B."/>
            <person name="Woloshuk C."/>
            <person name="Xie X."/>
            <person name="Xu J.R."/>
            <person name="Antoniw J."/>
            <person name="Baker S.E."/>
            <person name="Bluhm B.H."/>
            <person name="Breakspear A."/>
            <person name="Brown D.W."/>
            <person name="Butchko R.A."/>
            <person name="Chapman S."/>
            <person name="Coulson R."/>
            <person name="Coutinho P.M."/>
            <person name="Danchin E.G."/>
            <person name="Diener A."/>
            <person name="Gale L.R."/>
            <person name="Gardiner D.M."/>
            <person name="Goff S."/>
            <person name="Hammond-Kosack K.E."/>
            <person name="Hilburn K."/>
            <person name="Hua-Van A."/>
            <person name="Jonkers W."/>
            <person name="Kazan K."/>
            <person name="Kodira C.D."/>
            <person name="Koehrsen M."/>
            <person name="Kumar L."/>
            <person name="Lee Y.H."/>
            <person name="Li L."/>
            <person name="Manners J.M."/>
            <person name="Miranda-Saavedra D."/>
            <person name="Mukherjee M."/>
            <person name="Park G."/>
            <person name="Park J."/>
            <person name="Park S.Y."/>
            <person name="Proctor R.H."/>
            <person name="Regev A."/>
            <person name="Ruiz-Roldan M.C."/>
            <person name="Sain D."/>
            <person name="Sakthikumar S."/>
            <person name="Sykes S."/>
            <person name="Schwartz D.C."/>
            <person name="Turgeon B.G."/>
            <person name="Wapinski I."/>
            <person name="Yoder O."/>
            <person name="Young S."/>
            <person name="Zeng Q."/>
            <person name="Zhou S."/>
            <person name="Galagan J."/>
            <person name="Cuomo C.A."/>
            <person name="Kistler H.C."/>
            <person name="Rep M."/>
        </authorList>
    </citation>
    <scope>GENOME REANNOTATION</scope>
    <source>
        <strain evidence="11">PH-1 / ATCC MYA-4620 / FGSC 9075 / NRRL 31084</strain>
    </source>
</reference>
<dbReference type="GO" id="GO:0006506">
    <property type="term" value="P:GPI anchor biosynthetic process"/>
    <property type="evidence" value="ECO:0007669"/>
    <property type="project" value="UniProtKB-UniPathway"/>
</dbReference>
<name>A0A1I9EWA6_GIBZE</name>
<comment type="similarity">
    <text evidence="4 9">Belongs to the PIGW family.</text>
</comment>
<proteinExistence type="inferred from homology"/>
<dbReference type="GO" id="GO:0032216">
    <property type="term" value="F:glucosaminyl-phosphatidylinositol O-acyltransferase activity"/>
    <property type="evidence" value="ECO:0007669"/>
    <property type="project" value="TreeGrafter"/>
</dbReference>
<keyword evidence="8 9" id="KW-0472">Membrane</keyword>
<feature type="transmembrane region" description="Helical" evidence="9">
    <location>
        <begin position="472"/>
        <end position="495"/>
    </location>
</feature>
<evidence type="ECO:0000256" key="2">
    <source>
        <dbReference type="ARBA" id="ARBA00004477"/>
    </source>
</evidence>
<feature type="transmembrane region" description="Helical" evidence="9">
    <location>
        <begin position="81"/>
        <end position="99"/>
    </location>
</feature>
<dbReference type="EC" id="2.3.-.-" evidence="9"/>
<evidence type="ECO:0000256" key="1">
    <source>
        <dbReference type="ARBA" id="ARBA00002531"/>
    </source>
</evidence>
<dbReference type="OrthoDB" id="15270at2759"/>
<feature type="transmembrane region" description="Helical" evidence="9">
    <location>
        <begin position="274"/>
        <end position="294"/>
    </location>
</feature>
<feature type="transmembrane region" description="Helical" evidence="9">
    <location>
        <begin position="250"/>
        <end position="267"/>
    </location>
</feature>
<gene>
    <name evidence="11" type="primary">FG00700.1</name>
</gene>
<dbReference type="RefSeq" id="XP_011316403.1">
    <property type="nucleotide sequence ID" value="XM_011318101.1"/>
</dbReference>
<keyword evidence="9" id="KW-0256">Endoplasmic reticulum</keyword>
<feature type="transmembrane region" description="Helical" evidence="9">
    <location>
        <begin position="442"/>
        <end position="460"/>
    </location>
</feature>
<keyword evidence="5 9" id="KW-0337">GPI-anchor biosynthesis</keyword>
<dbReference type="AlphaFoldDB" id="A0A1I9EWA6"/>
<comment type="subcellular location">
    <subcellularLocation>
        <location evidence="2 9">Endoplasmic reticulum membrane</location>
        <topology evidence="2 9">Multi-pass membrane protein</topology>
    </subcellularLocation>
</comment>
<dbReference type="PIRSF" id="PIRSF017321">
    <property type="entry name" value="GWT1"/>
    <property type="match status" value="1"/>
</dbReference>
<feature type="transmembrane region" description="Helical" evidence="9">
    <location>
        <begin position="26"/>
        <end position="43"/>
    </location>
</feature>
<accession>A0A1I9EWA6</accession>
<comment type="function">
    <text evidence="1">Probable acetyltransferase, which acetylates the inositol ring of phosphatidylinositol during biosynthesis of GPI-anchor.</text>
</comment>
<dbReference type="InterPro" id="IPR009447">
    <property type="entry name" value="PIGW/GWT1"/>
</dbReference>
<evidence type="ECO:0000256" key="8">
    <source>
        <dbReference type="ARBA" id="ARBA00023136"/>
    </source>
</evidence>
<evidence type="ECO:0000256" key="6">
    <source>
        <dbReference type="ARBA" id="ARBA00022692"/>
    </source>
</evidence>
<comment type="pathway">
    <text evidence="3 9">Glycolipid biosynthesis; glycosylphosphatidylinositol-anchor biosynthesis.</text>
</comment>
<keyword evidence="6 9" id="KW-0812">Transmembrane</keyword>
<feature type="transmembrane region" description="Helical" evidence="9">
    <location>
        <begin position="131"/>
        <end position="152"/>
    </location>
</feature>
<evidence type="ECO:0000256" key="5">
    <source>
        <dbReference type="ARBA" id="ARBA00022502"/>
    </source>
</evidence>
<keyword evidence="9" id="KW-0808">Transferase</keyword>
<dbReference type="UniPathway" id="UPA00196"/>
<sequence length="501" mass="54630">MPDTASYKQQKEDFVSNLSGGSVAEINYVTSVAAVAILLWSVLQARQSFFEPYTALAFAVDFLLNVGAILLSVTLYSNSPLLLNLLLIAPAILVFTLPPRSRSPKKKAKIPPNARSNESSGQLDILSTKPFLTNFRGCMLIVTCVAILAVDFRLFPRRFAKVETWGTSLMDLGVGSFVFSAGLVAARPVLREKATGRAGAVGNALSLSSRLVQSLRHSIPLLVLGFIRFLSVKGLDYAEHVTEYGVHWNFFFTLGFLPPFVAIFQSVRKLIPSFAALSLLVGVTYQVLLETTSLKAYVLTAPRTDLISMNREGIFSFVGYLAIFLAGQDTGMFVIPRNLVPKSTASPGAQRNKLLKITAVWGGVWTGLYVLSTNYHYGFGLAVSRRMANLPYVLWVVAFNTIQLLGFAVIDTIFFPAFYNAQDAKTEKEAYTHATSRVMRAYNRNGLAVFLLANLLTGLVNMTVNTLDATPIATMGILVVYSAALTGVAVALDAYNISIKL</sequence>
<reference evidence="11" key="1">
    <citation type="journal article" date="2007" name="Science">
        <title>The Fusarium graminearum genome reveals a link between localized polymorphism and pathogen specialization.</title>
        <authorList>
            <person name="Cuomo C.A."/>
            <person name="Gueldener U."/>
            <person name="Xu J.-R."/>
            <person name="Trail F."/>
            <person name="Turgeon B.G."/>
            <person name="Di Pietro A."/>
            <person name="Walton J.D."/>
            <person name="Ma L.-J."/>
            <person name="Baker S.E."/>
            <person name="Rep M."/>
            <person name="Adam G."/>
            <person name="Antoniw J."/>
            <person name="Baldwin T."/>
            <person name="Calvo S.E."/>
            <person name="Chang Y.-L."/>
            <person name="DeCaprio D."/>
            <person name="Gale L.R."/>
            <person name="Gnerre S."/>
            <person name="Goswami R.S."/>
            <person name="Hammond-Kosack K."/>
            <person name="Harris L.J."/>
            <person name="Hilburn K."/>
            <person name="Kennell J.C."/>
            <person name="Kroken S."/>
            <person name="Magnuson J.K."/>
            <person name="Mannhaupt G."/>
            <person name="Mauceli E.W."/>
            <person name="Mewes H.-W."/>
            <person name="Mitterbauer R."/>
            <person name="Muehlbauer G."/>
            <person name="Muensterkoetter M."/>
            <person name="Nelson D."/>
            <person name="O'Donnell K."/>
            <person name="Ouellet T."/>
            <person name="Qi W."/>
            <person name="Quesneville H."/>
            <person name="Roncero M.I.G."/>
            <person name="Seong K.-Y."/>
            <person name="Tetko I.V."/>
            <person name="Urban M."/>
            <person name="Waalwijk C."/>
            <person name="Ward T.J."/>
            <person name="Yao J."/>
            <person name="Birren B.W."/>
            <person name="Kistler H.C."/>
        </authorList>
    </citation>
    <scope>NUCLEOTIDE SEQUENCE [LARGE SCALE GENOMIC DNA]</scope>
    <source>
        <strain evidence="11">PH-1 / ATCC MYA-4620 / FGSC 9075 / NRRL 31084</strain>
    </source>
</reference>
<feature type="transmembrane region" description="Helical" evidence="9">
    <location>
        <begin position="392"/>
        <end position="421"/>
    </location>
</feature>
<evidence type="ECO:0000256" key="10">
    <source>
        <dbReference type="SAM" id="MobiDB-lite"/>
    </source>
</evidence>
<dbReference type="VEuPathDB" id="FungiDB:FGRAMPH1_01G01765"/>
<dbReference type="Pfam" id="PF06423">
    <property type="entry name" value="GWT1"/>
    <property type="match status" value="1"/>
</dbReference>
<feature type="transmembrane region" description="Helical" evidence="9">
    <location>
        <begin position="354"/>
        <end position="372"/>
    </location>
</feature>
<dbReference type="SMR" id="A0A1I9EWA6"/>
<dbReference type="GO" id="GO:0005789">
    <property type="term" value="C:endoplasmic reticulum membrane"/>
    <property type="evidence" value="ECO:0007669"/>
    <property type="project" value="UniProtKB-SubCell"/>
</dbReference>
<comment type="function">
    <text evidence="9">A acetyltransferase, which acetylates the inositol ring of phosphatidylinositol during biosynthesis of GPI-anchor.</text>
</comment>
<feature type="transmembrane region" description="Helical" evidence="9">
    <location>
        <begin position="314"/>
        <end position="334"/>
    </location>
</feature>
<evidence type="ECO:0000256" key="3">
    <source>
        <dbReference type="ARBA" id="ARBA00004687"/>
    </source>
</evidence>
<organism evidence="11">
    <name type="scientific">Gibberella zeae (strain ATCC MYA-4620 / CBS 123657 / FGSC 9075 / NRRL 31084 / PH-1)</name>
    <name type="common">Wheat head blight fungus</name>
    <name type="synonym">Fusarium graminearum</name>
    <dbReference type="NCBI Taxonomy" id="229533"/>
    <lineage>
        <taxon>Eukaryota</taxon>
        <taxon>Fungi</taxon>
        <taxon>Dikarya</taxon>
        <taxon>Ascomycota</taxon>
        <taxon>Pezizomycotina</taxon>
        <taxon>Sordariomycetes</taxon>
        <taxon>Hypocreomycetidae</taxon>
        <taxon>Hypocreales</taxon>
        <taxon>Nectriaceae</taxon>
        <taxon>Fusarium</taxon>
    </lineage>
</organism>
<feature type="transmembrane region" description="Helical" evidence="9">
    <location>
        <begin position="55"/>
        <end position="75"/>
    </location>
</feature>
<keyword evidence="9" id="KW-0012">Acyltransferase</keyword>
<evidence type="ECO:0000256" key="4">
    <source>
        <dbReference type="ARBA" id="ARBA00007559"/>
    </source>
</evidence>
<protein>
    <recommendedName>
        <fullName evidence="9">GPI-anchored wall transfer protein</fullName>
        <ecNumber evidence="9">2.3.-.-</ecNumber>
    </recommendedName>
</protein>
<dbReference type="PANTHER" id="PTHR20661">
    <property type="entry name" value="PHOSPHATIDYLINOSITOL-GLYCAN BIOSYNTHESIS CLASS W PROTEIN"/>
    <property type="match status" value="1"/>
</dbReference>
<dbReference type="KEGG" id="fgr:FGSG_00700"/>
<feature type="transmembrane region" description="Helical" evidence="9">
    <location>
        <begin position="172"/>
        <end position="190"/>
    </location>
</feature>
<dbReference type="EnsemblFungi" id="CEF72683">
    <property type="protein sequence ID" value="CEF72683"/>
    <property type="gene ID" value="FGRRES_00700"/>
</dbReference>
<dbReference type="PANTHER" id="PTHR20661:SF0">
    <property type="entry name" value="PHOSPHATIDYLINOSITOL-GLYCAN BIOSYNTHESIS CLASS W PROTEIN"/>
    <property type="match status" value="1"/>
</dbReference>
<keyword evidence="7 9" id="KW-1133">Transmembrane helix</keyword>